<keyword evidence="3" id="KW-0238">DNA-binding</keyword>
<dbReference type="EMBL" id="JARXNK020000104">
    <property type="protein sequence ID" value="MEL0553147.1"/>
    <property type="molecule type" value="Genomic_DNA"/>
</dbReference>
<gene>
    <name evidence="6" type="ORF">QFI96_015730</name>
</gene>
<keyword evidence="7" id="KW-1185">Reference proteome</keyword>
<evidence type="ECO:0000256" key="4">
    <source>
        <dbReference type="ARBA" id="ARBA00023163"/>
    </source>
</evidence>
<feature type="domain" description="HTH lysR-type" evidence="5">
    <location>
        <begin position="1"/>
        <end position="58"/>
    </location>
</feature>
<reference evidence="6 7" key="1">
    <citation type="submission" date="2024-04" db="EMBL/GenBank/DDBJ databases">
        <title>Two novel Raoultella species associated with bleeding cankers of broadleaf hosts, Raoultella scottia sp. nov. and Raoultella lignicola sp. nov.</title>
        <authorList>
            <person name="Brady C.L."/>
        </authorList>
    </citation>
    <scope>NUCLEOTIDE SEQUENCE [LARGE SCALE GENOMIC DNA]</scope>
    <source>
        <strain evidence="6 7">TW_WC1a.1</strain>
    </source>
</reference>
<comment type="caution">
    <text evidence="6">The sequence shown here is derived from an EMBL/GenBank/DDBJ whole genome shotgun (WGS) entry which is preliminary data.</text>
</comment>
<keyword evidence="2" id="KW-0805">Transcription regulation</keyword>
<dbReference type="RefSeq" id="WP_154143738.1">
    <property type="nucleotide sequence ID" value="NZ_JARXNK020000104.1"/>
</dbReference>
<dbReference type="Pfam" id="PF03466">
    <property type="entry name" value="LysR_substrate"/>
    <property type="match status" value="1"/>
</dbReference>
<comment type="similarity">
    <text evidence="1">Belongs to the LysR transcriptional regulatory family.</text>
</comment>
<accession>A0ABU9F9U6</accession>
<dbReference type="PROSITE" id="PS50931">
    <property type="entry name" value="HTH_LYSR"/>
    <property type="match status" value="1"/>
</dbReference>
<dbReference type="PRINTS" id="PR00039">
    <property type="entry name" value="HTHLYSR"/>
</dbReference>
<dbReference type="InterPro" id="IPR036388">
    <property type="entry name" value="WH-like_DNA-bd_sf"/>
</dbReference>
<dbReference type="Pfam" id="PF00126">
    <property type="entry name" value="HTH_1"/>
    <property type="match status" value="1"/>
</dbReference>
<dbReference type="Gene3D" id="1.10.10.10">
    <property type="entry name" value="Winged helix-like DNA-binding domain superfamily/Winged helix DNA-binding domain"/>
    <property type="match status" value="1"/>
</dbReference>
<dbReference type="Gene3D" id="3.40.190.10">
    <property type="entry name" value="Periplasmic binding protein-like II"/>
    <property type="match status" value="2"/>
</dbReference>
<evidence type="ECO:0000256" key="1">
    <source>
        <dbReference type="ARBA" id="ARBA00009437"/>
    </source>
</evidence>
<keyword evidence="4" id="KW-0804">Transcription</keyword>
<evidence type="ECO:0000256" key="3">
    <source>
        <dbReference type="ARBA" id="ARBA00023125"/>
    </source>
</evidence>
<evidence type="ECO:0000313" key="6">
    <source>
        <dbReference type="EMBL" id="MEL0553147.1"/>
    </source>
</evidence>
<protein>
    <submittedName>
        <fullName evidence="6">LysR family transcriptional regulator</fullName>
    </submittedName>
</protein>
<evidence type="ECO:0000259" key="5">
    <source>
        <dbReference type="PROSITE" id="PS50931"/>
    </source>
</evidence>
<dbReference type="PANTHER" id="PTHR30346:SF30">
    <property type="entry name" value="SMALL NEUTRAL PROTEASE REGULATORY PROTEIN"/>
    <property type="match status" value="1"/>
</dbReference>
<dbReference type="InterPro" id="IPR005119">
    <property type="entry name" value="LysR_subst-bd"/>
</dbReference>
<evidence type="ECO:0000256" key="2">
    <source>
        <dbReference type="ARBA" id="ARBA00023015"/>
    </source>
</evidence>
<name>A0ABU9F9U6_9ENTR</name>
<dbReference type="PANTHER" id="PTHR30346">
    <property type="entry name" value="TRANSCRIPTIONAL DUAL REGULATOR HCAR-RELATED"/>
    <property type="match status" value="1"/>
</dbReference>
<dbReference type="Proteomes" id="UP001312893">
    <property type="component" value="Unassembled WGS sequence"/>
</dbReference>
<organism evidence="6 7">
    <name type="scientific">Raoultella lignicola</name>
    <dbReference type="NCBI Taxonomy" id="3040939"/>
    <lineage>
        <taxon>Bacteria</taxon>
        <taxon>Pseudomonadati</taxon>
        <taxon>Pseudomonadota</taxon>
        <taxon>Gammaproteobacteria</taxon>
        <taxon>Enterobacterales</taxon>
        <taxon>Enterobacteriaceae</taxon>
        <taxon>Klebsiella/Raoultella group</taxon>
        <taxon>Raoultella</taxon>
    </lineage>
</organism>
<dbReference type="SUPFAM" id="SSF46785">
    <property type="entry name" value="Winged helix' DNA-binding domain"/>
    <property type="match status" value="1"/>
</dbReference>
<sequence>MELRHLRYFLAIVNAKSFTHAAETLGIGQPPLSMQIRDLEKEVGTELFHRVARGVELTPAGNEFYQVVKAIPELVETAKTAALKASRGESGILKVGFTTSSVFNRAVTQSVKTFSKKYPSLEMQFEETHTNMLINSVNNGTLDVAFVRTEHLAETALRLQVILHEPLVVALPMDHPLAQRSEISLHEIAAEPLIMCPQERSRFLHSTIRRISDEEGVTLTYKRTTPTVASIINLVSAGLGISIVPASLENNASAGIDVAFVKINHKNANVPLSIISRVNERSPAVNHFLKMFV</sequence>
<proteinExistence type="inferred from homology"/>
<dbReference type="InterPro" id="IPR000847">
    <property type="entry name" value="LysR_HTH_N"/>
</dbReference>
<dbReference type="InterPro" id="IPR036390">
    <property type="entry name" value="WH_DNA-bd_sf"/>
</dbReference>
<dbReference type="SUPFAM" id="SSF53850">
    <property type="entry name" value="Periplasmic binding protein-like II"/>
    <property type="match status" value="1"/>
</dbReference>
<dbReference type="CDD" id="cd08414">
    <property type="entry name" value="PBP2_LTTR_aromatics_like"/>
    <property type="match status" value="1"/>
</dbReference>
<evidence type="ECO:0000313" key="7">
    <source>
        <dbReference type="Proteomes" id="UP001312893"/>
    </source>
</evidence>